<feature type="transmembrane region" description="Helical" evidence="2">
    <location>
        <begin position="900"/>
        <end position="924"/>
    </location>
</feature>
<feature type="transmembrane region" description="Helical" evidence="2">
    <location>
        <begin position="12"/>
        <end position="31"/>
    </location>
</feature>
<dbReference type="RefSeq" id="WP_016395018.1">
    <property type="nucleotide sequence ID" value="NZ_CP031146.1"/>
</dbReference>
<sequence length="1146" mass="128772">MDSNNNSTSNYAVWLPGSALILSLVVSAFALSRAPFLETRPEGAQFQPHTTIEARLWQDPFDALERYRKRVKALTDTPPPTPCSKARPQKPAQLIVALVEDGAYAETVELRRRMRYAILAGLKSARLVPEDEQHVRCLAMKSNPLELAAEPQAADVEVPYEDFIADPLIAYPRDSARQAPEGRVRLLWLKQDVLAKNSATQDPLGELNNLRTALSDSSSSDTLKVIGPADSAMLRSMYLQEAYARRGLSTTGEPIEHGKNQPAQFWQNIEIYSPLATADKTLLVGSYYTQDHDEQTSPRDLKLVRTISDDTMMAHLLLDELKLRNVDPATGARCTEEKESLCFSNWHNANRIALVSEWDSFYSRALIESFRIRIGERPSLPPLDEYRVDPWVLRYSYLRGLDGRLPEDTIAKTEQKTEKQNRPIELGPEEKSDGNSQLDYLRRLADHIKMQDQAFLAAGQNGIGAIGVLGLDTYDKLLVLQALKSSMPNKLYFSTDLDARMLQSEQSQVTRNLILASPYGLTLTRALQQEMPPFRDSLQSAVFVSVLAAMAPEPFHAKKSKFNFSKAGILSPSIYEVGISGFIPLDSSSTKRRPPDCSPLDNVSAQGTYIRPQDIMALRCLQDPSPPIYPDPSKAQQDRLHGTLSLFQAGPLTLILVILGLSLSWWGCSRGEKRVGLSAWIPSALYGAAALTAWVAMRFWLVEMLWVTFGLVVLGLIGSILNRRAQDTTSIDRTGVAARGLFDANAWYVLVPLVVFILALLCAYQQRRSLTENGLGEPMFLLEGISAWPTLALRLLAVLISISAVLWGARSLRVNCQEIEREYRLRPISSEFPAGLWQQLRHLTRDGKLRPFNRLFDALGLWIHHVFLPLSPDTPTNPRPRRLAWYWREHRICGSFGARLLRAALSCWVFVVLTSLLFVIWPFAGTPIRGNLSLGMWTWLPSLLAFNLLVFWVIDANWLLTRFIRQLSEEHWHWPRKLRREQSLFLGNHQHSLHKAAHPSIDEWFGLNLIAKRTAAVSRLIYAPTIVLLILIVSRSSYFDNWPTPPGMIITFTLTGLILLFSALSLRRSAEKARTLGLQRIDQYLLEIAGEEPLSAKFRLIRERIVALNTGAFSRYADEPVVRALLLSLTGIGGSALVDALNYAKF</sequence>
<feature type="transmembrane region" description="Helical" evidence="2">
    <location>
        <begin position="1020"/>
        <end position="1039"/>
    </location>
</feature>
<feature type="transmembrane region" description="Helical" evidence="2">
    <location>
        <begin position="786"/>
        <end position="809"/>
    </location>
</feature>
<dbReference type="EMBL" id="CP031146">
    <property type="protein sequence ID" value="AXM94540.1"/>
    <property type="molecule type" value="Genomic_DNA"/>
</dbReference>
<proteinExistence type="predicted"/>
<feature type="compositionally biased region" description="Basic and acidic residues" evidence="1">
    <location>
        <begin position="414"/>
        <end position="433"/>
    </location>
</feature>
<protein>
    <submittedName>
        <fullName evidence="3">Uncharacterized protein</fullName>
    </submittedName>
</protein>
<keyword evidence="2" id="KW-1133">Transmembrane helix</keyword>
<feature type="transmembrane region" description="Helical" evidence="2">
    <location>
        <begin position="706"/>
        <end position="725"/>
    </location>
</feature>
<name>A0AAD0QTV6_PSEDL</name>
<organism evidence="3 4">
    <name type="scientific">Pseudomonas plecoglossicida</name>
    <dbReference type="NCBI Taxonomy" id="70775"/>
    <lineage>
        <taxon>Bacteria</taxon>
        <taxon>Pseudomonadati</taxon>
        <taxon>Pseudomonadota</taxon>
        <taxon>Gammaproteobacteria</taxon>
        <taxon>Pseudomonadales</taxon>
        <taxon>Pseudomonadaceae</taxon>
        <taxon>Pseudomonas</taxon>
    </lineage>
</organism>
<evidence type="ECO:0000256" key="1">
    <source>
        <dbReference type="SAM" id="MobiDB-lite"/>
    </source>
</evidence>
<dbReference type="AlphaFoldDB" id="A0AAD0QTV6"/>
<feature type="region of interest" description="Disordered" evidence="1">
    <location>
        <begin position="414"/>
        <end position="435"/>
    </location>
</feature>
<keyword evidence="2" id="KW-0472">Membrane</keyword>
<accession>A0AAD0QTV6</accession>
<evidence type="ECO:0000256" key="2">
    <source>
        <dbReference type="SAM" id="Phobius"/>
    </source>
</evidence>
<feature type="transmembrane region" description="Helical" evidence="2">
    <location>
        <begin position="1045"/>
        <end position="1066"/>
    </location>
</feature>
<reference evidence="3 4" key="1">
    <citation type="submission" date="2018-07" db="EMBL/GenBank/DDBJ databases">
        <title>Complete genome sequence of a Pseudomonas plecoglossicida strain pathogenic to the marine fish, Larimichthys crocea.</title>
        <authorList>
            <person name="Tao Z."/>
        </authorList>
    </citation>
    <scope>NUCLEOTIDE SEQUENCE [LARGE SCALE GENOMIC DNA]</scope>
    <source>
        <strain evidence="3 4">XSDHY-P</strain>
    </source>
</reference>
<dbReference type="GeneID" id="49612023"/>
<evidence type="ECO:0000313" key="3">
    <source>
        <dbReference type="EMBL" id="AXM94540.1"/>
    </source>
</evidence>
<evidence type="ECO:0000313" key="4">
    <source>
        <dbReference type="Proteomes" id="UP000256503"/>
    </source>
</evidence>
<gene>
    <name evidence="3" type="ORF">DVB73_01205</name>
</gene>
<feature type="transmembrane region" description="Helical" evidence="2">
    <location>
        <begin position="679"/>
        <end position="700"/>
    </location>
</feature>
<keyword evidence="2" id="KW-0812">Transmembrane</keyword>
<feature type="transmembrane region" description="Helical" evidence="2">
    <location>
        <begin position="936"/>
        <end position="960"/>
    </location>
</feature>
<feature type="transmembrane region" description="Helical" evidence="2">
    <location>
        <begin position="746"/>
        <end position="766"/>
    </location>
</feature>
<feature type="transmembrane region" description="Helical" evidence="2">
    <location>
        <begin position="646"/>
        <end position="667"/>
    </location>
</feature>
<dbReference type="Proteomes" id="UP000256503">
    <property type="component" value="Chromosome"/>
</dbReference>